<feature type="compositionally biased region" description="Polar residues" evidence="1">
    <location>
        <begin position="50"/>
        <end position="65"/>
    </location>
</feature>
<dbReference type="EMBL" id="BAAAVV010000001">
    <property type="protein sequence ID" value="GAA3154600.1"/>
    <property type="molecule type" value="Genomic_DNA"/>
</dbReference>
<comment type="caution">
    <text evidence="2">The sequence shown here is derived from an EMBL/GenBank/DDBJ whole genome shotgun (WGS) entry which is preliminary data.</text>
</comment>
<feature type="region of interest" description="Disordered" evidence="1">
    <location>
        <begin position="1"/>
        <end position="33"/>
    </location>
</feature>
<evidence type="ECO:0000256" key="1">
    <source>
        <dbReference type="SAM" id="MobiDB-lite"/>
    </source>
</evidence>
<gene>
    <name evidence="2" type="ORF">GCM10010531_02070</name>
</gene>
<evidence type="ECO:0000313" key="3">
    <source>
        <dbReference type="Proteomes" id="UP001499924"/>
    </source>
</evidence>
<reference evidence="3" key="1">
    <citation type="journal article" date="2019" name="Int. J. Syst. Evol. Microbiol.">
        <title>The Global Catalogue of Microorganisms (GCM) 10K type strain sequencing project: providing services to taxonomists for standard genome sequencing and annotation.</title>
        <authorList>
            <consortium name="The Broad Institute Genomics Platform"/>
            <consortium name="The Broad Institute Genome Sequencing Center for Infectious Disease"/>
            <person name="Wu L."/>
            <person name="Ma J."/>
        </authorList>
    </citation>
    <scope>NUCLEOTIDE SEQUENCE [LARGE SCALE GENOMIC DNA]</scope>
    <source>
        <strain evidence="3">JCM 15614</strain>
    </source>
</reference>
<accession>A0ABP6NQ79</accession>
<proteinExistence type="predicted"/>
<organism evidence="2 3">
    <name type="scientific">Blastococcus jejuensis</name>
    <dbReference type="NCBI Taxonomy" id="351224"/>
    <lineage>
        <taxon>Bacteria</taxon>
        <taxon>Bacillati</taxon>
        <taxon>Actinomycetota</taxon>
        <taxon>Actinomycetes</taxon>
        <taxon>Geodermatophilales</taxon>
        <taxon>Geodermatophilaceae</taxon>
        <taxon>Blastococcus</taxon>
    </lineage>
</organism>
<feature type="region of interest" description="Disordered" evidence="1">
    <location>
        <begin position="45"/>
        <end position="70"/>
    </location>
</feature>
<feature type="compositionally biased region" description="Low complexity" evidence="1">
    <location>
        <begin position="8"/>
        <end position="27"/>
    </location>
</feature>
<keyword evidence="3" id="KW-1185">Reference proteome</keyword>
<protein>
    <submittedName>
        <fullName evidence="2">Uncharacterized protein</fullName>
    </submittedName>
</protein>
<name>A0ABP6NQ79_9ACTN</name>
<dbReference type="Proteomes" id="UP001499924">
    <property type="component" value="Unassembled WGS sequence"/>
</dbReference>
<sequence length="129" mass="12587">MRTAPAPSTAGTRADGAGAPRAGAASTGAGGTGAGAAVVVAGAVRSSGRTSVPTPSVLSGSAKPQSSSRAAWSAARSGTFSVFITLTTSTRPSRSAAPTKVCRAASVKPVLPPSAPGYLPSSGSWFWIW</sequence>
<evidence type="ECO:0000313" key="2">
    <source>
        <dbReference type="EMBL" id="GAA3154600.1"/>
    </source>
</evidence>